<evidence type="ECO:0000313" key="1">
    <source>
        <dbReference type="EMBL" id="KRY26072.1"/>
    </source>
</evidence>
<dbReference type="EMBL" id="JYDI01001975">
    <property type="protein sequence ID" value="KRY26072.1"/>
    <property type="molecule type" value="Genomic_DNA"/>
</dbReference>
<dbReference type="Proteomes" id="UP000054653">
    <property type="component" value="Unassembled WGS sequence"/>
</dbReference>
<organism evidence="1 2">
    <name type="scientific">Trichinella britovi</name>
    <name type="common">Parasitic roundworm</name>
    <dbReference type="NCBI Taxonomy" id="45882"/>
    <lineage>
        <taxon>Eukaryota</taxon>
        <taxon>Metazoa</taxon>
        <taxon>Ecdysozoa</taxon>
        <taxon>Nematoda</taxon>
        <taxon>Enoplea</taxon>
        <taxon>Dorylaimia</taxon>
        <taxon>Trichinellida</taxon>
        <taxon>Trichinellidae</taxon>
        <taxon>Trichinella</taxon>
    </lineage>
</organism>
<sequence>MEQKVGVTKHNNRMQEDSVIRGWGCTERLNFIP</sequence>
<proteinExistence type="predicted"/>
<accession>A0A0V1AMN7</accession>
<dbReference type="AlphaFoldDB" id="A0A0V1AMN7"/>
<keyword evidence="2" id="KW-1185">Reference proteome</keyword>
<dbReference type="OrthoDB" id="5928934at2759"/>
<comment type="caution">
    <text evidence="1">The sequence shown here is derived from an EMBL/GenBank/DDBJ whole genome shotgun (WGS) entry which is preliminary data.</text>
</comment>
<gene>
    <name evidence="1" type="ORF">T03_15785</name>
</gene>
<protein>
    <submittedName>
        <fullName evidence="1">Uncharacterized protein</fullName>
    </submittedName>
</protein>
<evidence type="ECO:0000313" key="2">
    <source>
        <dbReference type="Proteomes" id="UP000054653"/>
    </source>
</evidence>
<name>A0A0V1AMN7_TRIBR</name>
<reference evidence="1 2" key="1">
    <citation type="submission" date="2015-01" db="EMBL/GenBank/DDBJ databases">
        <title>Evolution of Trichinella species and genotypes.</title>
        <authorList>
            <person name="Korhonen P.K."/>
            <person name="Edoardo P."/>
            <person name="Giuseppe L.R."/>
            <person name="Gasser R.B."/>
        </authorList>
    </citation>
    <scope>NUCLEOTIDE SEQUENCE [LARGE SCALE GENOMIC DNA]</scope>
    <source>
        <strain evidence="1">ISS120</strain>
    </source>
</reference>